<feature type="compositionally biased region" description="Basic and acidic residues" evidence="1">
    <location>
        <begin position="480"/>
        <end position="496"/>
    </location>
</feature>
<dbReference type="OMA" id="METAREH"/>
<dbReference type="OrthoDB" id="1938945at2759"/>
<feature type="compositionally biased region" description="Basic and acidic residues" evidence="1">
    <location>
        <begin position="130"/>
        <end position="201"/>
    </location>
</feature>
<organism evidence="2 3">
    <name type="scientific">Manihot esculenta</name>
    <name type="common">Cassava</name>
    <name type="synonym">Jatropha manihot</name>
    <dbReference type="NCBI Taxonomy" id="3983"/>
    <lineage>
        <taxon>Eukaryota</taxon>
        <taxon>Viridiplantae</taxon>
        <taxon>Streptophyta</taxon>
        <taxon>Embryophyta</taxon>
        <taxon>Tracheophyta</taxon>
        <taxon>Spermatophyta</taxon>
        <taxon>Magnoliopsida</taxon>
        <taxon>eudicotyledons</taxon>
        <taxon>Gunneridae</taxon>
        <taxon>Pentapetalae</taxon>
        <taxon>rosids</taxon>
        <taxon>fabids</taxon>
        <taxon>Malpighiales</taxon>
        <taxon>Euphorbiaceae</taxon>
        <taxon>Crotonoideae</taxon>
        <taxon>Manihoteae</taxon>
        <taxon>Manihot</taxon>
    </lineage>
</organism>
<feature type="compositionally biased region" description="Basic and acidic residues" evidence="1">
    <location>
        <begin position="431"/>
        <end position="460"/>
    </location>
</feature>
<name>A0A2C9VTQ4_MANES</name>
<feature type="region of interest" description="Disordered" evidence="1">
    <location>
        <begin position="864"/>
        <end position="890"/>
    </location>
</feature>
<dbReference type="AlphaFoldDB" id="A0A2C9VTQ4"/>
<evidence type="ECO:0000256" key="1">
    <source>
        <dbReference type="SAM" id="MobiDB-lite"/>
    </source>
</evidence>
<dbReference type="Proteomes" id="UP000091857">
    <property type="component" value="Chromosome 6"/>
</dbReference>
<feature type="region of interest" description="Disordered" evidence="1">
    <location>
        <begin position="663"/>
        <end position="685"/>
    </location>
</feature>
<dbReference type="PANTHER" id="PTHR34837">
    <property type="entry name" value="OS05G0595500 PROTEIN"/>
    <property type="match status" value="1"/>
</dbReference>
<dbReference type="EMBL" id="CM004392">
    <property type="protein sequence ID" value="OAY48459.1"/>
    <property type="molecule type" value="Genomic_DNA"/>
</dbReference>
<feature type="compositionally biased region" description="Basic and acidic residues" evidence="1">
    <location>
        <begin position="13"/>
        <end position="61"/>
    </location>
</feature>
<feature type="region of interest" description="Disordered" evidence="1">
    <location>
        <begin position="334"/>
        <end position="607"/>
    </location>
</feature>
<feature type="compositionally biased region" description="Low complexity" evidence="1">
    <location>
        <begin position="864"/>
        <end position="876"/>
    </location>
</feature>
<comment type="caution">
    <text evidence="2">The sequence shown here is derived from an EMBL/GenBank/DDBJ whole genome shotgun (WGS) entry which is preliminary data.</text>
</comment>
<feature type="compositionally biased region" description="Basic and acidic residues" evidence="1">
    <location>
        <begin position="518"/>
        <end position="533"/>
    </location>
</feature>
<feature type="compositionally biased region" description="Basic and acidic residues" evidence="1">
    <location>
        <begin position="1131"/>
        <end position="1140"/>
    </location>
</feature>
<proteinExistence type="predicted"/>
<feature type="compositionally biased region" description="Basic and acidic residues" evidence="1">
    <location>
        <begin position="334"/>
        <end position="422"/>
    </location>
</feature>
<feature type="compositionally biased region" description="Basic and acidic residues" evidence="1">
    <location>
        <begin position="576"/>
        <end position="585"/>
    </location>
</feature>
<evidence type="ECO:0000313" key="3">
    <source>
        <dbReference type="Proteomes" id="UP000091857"/>
    </source>
</evidence>
<evidence type="ECO:0000313" key="2">
    <source>
        <dbReference type="EMBL" id="OAY48459.1"/>
    </source>
</evidence>
<feature type="region of interest" description="Disordered" evidence="1">
    <location>
        <begin position="1107"/>
        <end position="1140"/>
    </location>
</feature>
<dbReference type="Gramene" id="Manes.06G159800.1.v8.1">
    <property type="protein sequence ID" value="Manes.06G159800.1.v8.1.CDS"/>
    <property type="gene ID" value="Manes.06G159800.v8.1"/>
</dbReference>
<sequence>MPRSSRHKSSKHSSRDARDYSDSEKDSSSKDRKSKEESTARVSKDSGSGEKRKLDSKENKDSFGSGDGDYTEEYPSLKRFKERPMNGVNDRWNGGDDDRGEVTKKLKEKSGESRSKRRDESARAYGESEEAVKKSSGKSEGKHRESSSRKEGREGGTERDREKEKERDRRGKEGRSDKLVDGQDLRAVKQASEKTELHTRDALQSPELESLPDKRSRRRRDGSGDGDKHQDGIGESNDRRLSSRENVGKDGRAKDEKEKHKDERYRDKYSEDVGRENRYRDDKQRDERASKDQINSRSDDKNLRDDKHAIDVKLKKYKLQDGDREHEHDHIFDLGWDHDHDIDGESSHCDRHRDRDRDRDHGRDHDRDWDCDQDGDHERDRGRERDRDRNLDYDDRRAIRYKDSRGRKLSPDDHDDYNDVRSRGVKTLALDVEKKLLSNSRVESDADRGRSQSHQAHRDNTTTSNKRRASPNTSSFGAADEYRKFNQEELKQRDAPIEQSSKSISSRDANSLPGVSDRASRYRSAEKPTKVDDGNIGELSLERSSRSKASPMGLADRSPSSSSLECRYTNRSGVRRSLDIEESGRRRSGSMGPRDMPYGDDSSNWDLPLEKSLADESTSVDSSFYNRNSQSNSALIPPSAFRGGVGSPSFMGSLEEDGRINSGARHKRSADPNMARGQGNVWRGAPNWSSSVPNGYIPFQHGPHHGGFQAMMPQFPAPPVFGVRPPMDINHSGFPYHIPDADRFSSHLRPLGWQHMMDGSGPAHMHGWDGRNGVFRDESHIYGGTEWDHSRHSMNGREWENSSDIWKGQNGDMKMDLPSTSLKEDFRVQAPGEDVLAGQEGQRSQNESSYHGVQEKIIETRVAAAPSAKKSYKSSPETTHLQEPDHPKLPSNDSVAHFYCAYLSKLDISTELTDPELHSQFMSVFNVEQSATADEDTAFLVNLKDGAKAVPKSSKTLLSSPLFPATSAAVFQRAMDIYKRQRVSLSLPMANGGKVDIILAPRIEEQVPVNDLDVGGEPVLDHNEEISDVQMLNLDEEKVKVHASISREKGNLEVACSQELAVHAHTSNLRLESASQALSHDIPEEPMMIFSGDKVDKMSSEMVNSEDKQGDFVSTPDDVPNADQVLPTDGQKMDENRKMEGSNTYNRAEEGEGVGNAICGSVIFSDGSPKASGALMPGSNEPESVILRRIHHSPESTH</sequence>
<feature type="compositionally biased region" description="Polar residues" evidence="1">
    <location>
        <begin position="621"/>
        <end position="634"/>
    </location>
</feature>
<accession>A0A2C9VTQ4</accession>
<feature type="compositionally biased region" description="Basic and acidic residues" evidence="1">
    <location>
        <begin position="297"/>
        <end position="311"/>
    </location>
</feature>
<gene>
    <name evidence="2" type="ORF">MANES_06G159800v8</name>
</gene>
<feature type="region of interest" description="Disordered" evidence="1">
    <location>
        <begin position="1"/>
        <end position="311"/>
    </location>
</feature>
<feature type="compositionally biased region" description="Polar residues" evidence="1">
    <location>
        <begin position="498"/>
        <end position="509"/>
    </location>
</feature>
<dbReference type="PANTHER" id="PTHR34837:SF1">
    <property type="entry name" value="LOW PROTEIN: ZINC FINGER CCCH DOMAIN PROTEIN"/>
    <property type="match status" value="1"/>
</dbReference>
<dbReference type="STRING" id="3983.A0A2C9VTQ4"/>
<feature type="compositionally biased region" description="Polar residues" evidence="1">
    <location>
        <begin position="558"/>
        <end position="572"/>
    </location>
</feature>
<keyword evidence="3" id="KW-1185">Reference proteome</keyword>
<feature type="compositionally biased region" description="Basic and acidic residues" evidence="1">
    <location>
        <begin position="221"/>
        <end position="291"/>
    </location>
</feature>
<feature type="compositionally biased region" description="Basic residues" evidence="1">
    <location>
        <begin position="1"/>
        <end position="12"/>
    </location>
</feature>
<protein>
    <submittedName>
        <fullName evidence="2">Uncharacterized protein</fullName>
    </submittedName>
</protein>
<feature type="region of interest" description="Disordered" evidence="1">
    <location>
        <begin position="621"/>
        <end position="641"/>
    </location>
</feature>
<feature type="compositionally biased region" description="Basic and acidic residues" evidence="1">
    <location>
        <begin position="93"/>
        <end position="122"/>
    </location>
</feature>
<reference evidence="3" key="1">
    <citation type="journal article" date="2016" name="Nat. Biotechnol.">
        <title>Sequencing wild and cultivated cassava and related species reveals extensive interspecific hybridization and genetic diversity.</title>
        <authorList>
            <person name="Bredeson J.V."/>
            <person name="Lyons J.B."/>
            <person name="Prochnik S.E."/>
            <person name="Wu G.A."/>
            <person name="Ha C.M."/>
            <person name="Edsinger-Gonzales E."/>
            <person name="Grimwood J."/>
            <person name="Schmutz J."/>
            <person name="Rabbi I.Y."/>
            <person name="Egesi C."/>
            <person name="Nauluvula P."/>
            <person name="Lebot V."/>
            <person name="Ndunguru J."/>
            <person name="Mkamilo G."/>
            <person name="Bart R.S."/>
            <person name="Setter T.L."/>
            <person name="Gleadow R.M."/>
            <person name="Kulakow P."/>
            <person name="Ferguson M.E."/>
            <person name="Rounsley S."/>
            <person name="Rokhsar D.S."/>
        </authorList>
    </citation>
    <scope>NUCLEOTIDE SEQUENCE [LARGE SCALE GENOMIC DNA]</scope>
    <source>
        <strain evidence="3">cv. AM560-2</strain>
    </source>
</reference>